<evidence type="ECO:0000313" key="2">
    <source>
        <dbReference type="Proteomes" id="UP000627205"/>
    </source>
</evidence>
<proteinExistence type="predicted"/>
<accession>A0A8J3F587</accession>
<dbReference type="InterPro" id="IPR022191">
    <property type="entry name" value="DUF3717"/>
</dbReference>
<name>A0A8J3F587_9BURK</name>
<evidence type="ECO:0000313" key="1">
    <source>
        <dbReference type="EMBL" id="GGI55262.1"/>
    </source>
</evidence>
<gene>
    <name evidence="1" type="ORF">GCM10011430_24360</name>
</gene>
<organism evidence="1 2">
    <name type="scientific">Oxalicibacterium solurbis</name>
    <dbReference type="NCBI Taxonomy" id="69280"/>
    <lineage>
        <taxon>Bacteria</taxon>
        <taxon>Pseudomonadati</taxon>
        <taxon>Pseudomonadota</taxon>
        <taxon>Betaproteobacteria</taxon>
        <taxon>Burkholderiales</taxon>
        <taxon>Oxalobacteraceae</taxon>
        <taxon>Oxalicibacterium</taxon>
    </lineage>
</organism>
<comment type="caution">
    <text evidence="1">The sequence shown here is derived from an EMBL/GenBank/DDBJ whole genome shotgun (WGS) entry which is preliminary data.</text>
</comment>
<evidence type="ECO:0008006" key="3">
    <source>
        <dbReference type="Google" id="ProtNLM"/>
    </source>
</evidence>
<dbReference type="AlphaFoldDB" id="A0A8J3F587"/>
<reference evidence="1" key="1">
    <citation type="journal article" date="2014" name="Int. J. Syst. Evol. Microbiol.">
        <title>Complete genome sequence of Corynebacterium casei LMG S-19264T (=DSM 44701T), isolated from a smear-ripened cheese.</title>
        <authorList>
            <consortium name="US DOE Joint Genome Institute (JGI-PGF)"/>
            <person name="Walter F."/>
            <person name="Albersmeier A."/>
            <person name="Kalinowski J."/>
            <person name="Ruckert C."/>
        </authorList>
    </citation>
    <scope>NUCLEOTIDE SEQUENCE</scope>
    <source>
        <strain evidence="1">CCM 7664</strain>
    </source>
</reference>
<dbReference type="EMBL" id="BMDP01000003">
    <property type="protein sequence ID" value="GGI55262.1"/>
    <property type="molecule type" value="Genomic_DNA"/>
</dbReference>
<sequence length="71" mass="8001">MDITLPELEDAINYWRTARPSTGEERALSPEVDNLAELYALMIFHGSKAVPLESAPSTCRQLIEAWRRQAA</sequence>
<dbReference type="RefSeq" id="WP_188422119.1">
    <property type="nucleotide sequence ID" value="NZ_BMDP01000003.1"/>
</dbReference>
<dbReference type="Proteomes" id="UP000627205">
    <property type="component" value="Unassembled WGS sequence"/>
</dbReference>
<keyword evidence="2" id="KW-1185">Reference proteome</keyword>
<dbReference type="Pfam" id="PF12512">
    <property type="entry name" value="DUF3717"/>
    <property type="match status" value="1"/>
</dbReference>
<reference evidence="1" key="2">
    <citation type="submission" date="2020-09" db="EMBL/GenBank/DDBJ databases">
        <authorList>
            <person name="Sun Q."/>
            <person name="Sedlacek I."/>
        </authorList>
    </citation>
    <scope>NUCLEOTIDE SEQUENCE</scope>
    <source>
        <strain evidence="1">CCM 7664</strain>
    </source>
</reference>
<protein>
    <recommendedName>
        <fullName evidence="3">DUF3717 domain-containing protein</fullName>
    </recommendedName>
</protein>